<name>A0ABU7JH82_9GAMM</name>
<reference evidence="1 2" key="1">
    <citation type="submission" date="2023-06" db="EMBL/GenBank/DDBJ databases">
        <title>Alkalimonas sp., MEB004 an alkaliphilic bacterium isolated from Lonar Lake, India.</title>
        <authorList>
            <person name="Joshi A."/>
            <person name="Thite S."/>
        </authorList>
    </citation>
    <scope>NUCLEOTIDE SEQUENCE [LARGE SCALE GENOMIC DNA]</scope>
    <source>
        <strain evidence="1 2">MEB004</strain>
    </source>
</reference>
<proteinExistence type="predicted"/>
<accession>A0ABU7JH82</accession>
<dbReference type="Proteomes" id="UP001339167">
    <property type="component" value="Unassembled WGS sequence"/>
</dbReference>
<gene>
    <name evidence="1" type="ORF">QWF21_12440</name>
</gene>
<dbReference type="RefSeq" id="WP_330088376.1">
    <property type="nucleotide sequence ID" value="NZ_JAUGZK010000009.1"/>
</dbReference>
<evidence type="ECO:0000313" key="1">
    <source>
        <dbReference type="EMBL" id="MEE2025054.1"/>
    </source>
</evidence>
<dbReference type="EMBL" id="JAUGZK010000009">
    <property type="protein sequence ID" value="MEE2025054.1"/>
    <property type="molecule type" value="Genomic_DNA"/>
</dbReference>
<comment type="caution">
    <text evidence="1">The sequence shown here is derived from an EMBL/GenBank/DDBJ whole genome shotgun (WGS) entry which is preliminary data.</text>
</comment>
<sequence>MTQPKYQTIQFVDKGQDFTEWVIRDGIVVDCQPFQFTVWVGGEAIVHSDMAFYKPKHKTNFFPMKHKVLSAVSTDPDYIQGFEDGLNGKDEADQEITTDQYTFGYRAAVYVAGRVK</sequence>
<keyword evidence="2" id="KW-1185">Reference proteome</keyword>
<evidence type="ECO:0000313" key="2">
    <source>
        <dbReference type="Proteomes" id="UP001339167"/>
    </source>
</evidence>
<protein>
    <submittedName>
        <fullName evidence="1">Uncharacterized protein</fullName>
    </submittedName>
</protein>
<organism evidence="1 2">
    <name type="scientific">Alkalimonas mucilaginosa</name>
    <dbReference type="NCBI Taxonomy" id="3057676"/>
    <lineage>
        <taxon>Bacteria</taxon>
        <taxon>Pseudomonadati</taxon>
        <taxon>Pseudomonadota</taxon>
        <taxon>Gammaproteobacteria</taxon>
        <taxon>Alkalimonas</taxon>
    </lineage>
</organism>